<name>A0A4Z2FMU0_9TELE</name>
<dbReference type="PANTHER" id="PTHR42881:SF4">
    <property type="entry name" value="PROLYL ENDOPEPTIDASE"/>
    <property type="match status" value="1"/>
</dbReference>
<gene>
    <name evidence="3" type="primary">Prep_0</name>
    <name evidence="3" type="ORF">EYF80_047611</name>
</gene>
<dbReference type="GO" id="GO:0004252">
    <property type="term" value="F:serine-type endopeptidase activity"/>
    <property type="evidence" value="ECO:0007669"/>
    <property type="project" value="InterPro"/>
</dbReference>
<dbReference type="Gene3D" id="2.130.10.120">
    <property type="entry name" value="Prolyl oligopeptidase, N-terminal domain"/>
    <property type="match status" value="1"/>
</dbReference>
<reference evidence="3 4" key="1">
    <citation type="submission" date="2019-03" db="EMBL/GenBank/DDBJ databases">
        <title>First draft genome of Liparis tanakae, snailfish: a comprehensive survey of snailfish specific genes.</title>
        <authorList>
            <person name="Kim W."/>
            <person name="Song I."/>
            <person name="Jeong J.-H."/>
            <person name="Kim D."/>
            <person name="Kim S."/>
            <person name="Ryu S."/>
            <person name="Song J.Y."/>
            <person name="Lee S.K."/>
        </authorList>
    </citation>
    <scope>NUCLEOTIDE SEQUENCE [LARGE SCALE GENOMIC DNA]</scope>
    <source>
        <tissue evidence="3">Muscle</tissue>
    </source>
</reference>
<feature type="region of interest" description="Disordered" evidence="1">
    <location>
        <begin position="31"/>
        <end position="54"/>
    </location>
</feature>
<dbReference type="GO" id="GO:0070012">
    <property type="term" value="F:oligopeptidase activity"/>
    <property type="evidence" value="ECO:0007669"/>
    <property type="project" value="TreeGrafter"/>
</dbReference>
<dbReference type="Pfam" id="PF02897">
    <property type="entry name" value="Peptidase_S9_N"/>
    <property type="match status" value="2"/>
</dbReference>
<dbReference type="AlphaFoldDB" id="A0A4Z2FMU0"/>
<evidence type="ECO:0000256" key="1">
    <source>
        <dbReference type="SAM" id="MobiDB-lite"/>
    </source>
</evidence>
<feature type="domain" description="Peptidase S9A N-terminal" evidence="2">
    <location>
        <begin position="70"/>
        <end position="117"/>
    </location>
</feature>
<comment type="caution">
    <text evidence="3">The sequence shown here is derived from an EMBL/GenBank/DDBJ whole genome shotgun (WGS) entry which is preliminary data.</text>
</comment>
<dbReference type="InterPro" id="IPR051167">
    <property type="entry name" value="Prolyl_oligopep/macrocyclase"/>
</dbReference>
<dbReference type="InterPro" id="IPR023302">
    <property type="entry name" value="Pept_S9A_N"/>
</dbReference>
<evidence type="ECO:0000259" key="2">
    <source>
        <dbReference type="Pfam" id="PF02897"/>
    </source>
</evidence>
<protein>
    <submittedName>
        <fullName evidence="3">Prolyl endopeptidase</fullName>
    </submittedName>
</protein>
<dbReference type="PANTHER" id="PTHR42881">
    <property type="entry name" value="PROLYL ENDOPEPTIDASE"/>
    <property type="match status" value="1"/>
</dbReference>
<dbReference type="SUPFAM" id="SSF50993">
    <property type="entry name" value="Peptidase/esterase 'gauge' domain"/>
    <property type="match status" value="2"/>
</dbReference>
<evidence type="ECO:0000313" key="4">
    <source>
        <dbReference type="Proteomes" id="UP000314294"/>
    </source>
</evidence>
<dbReference type="InterPro" id="IPR029058">
    <property type="entry name" value="AB_hydrolase_fold"/>
</dbReference>
<feature type="compositionally biased region" description="Basic and acidic residues" evidence="1">
    <location>
        <begin position="40"/>
        <end position="54"/>
    </location>
</feature>
<evidence type="ECO:0000313" key="3">
    <source>
        <dbReference type="EMBL" id="TNN42215.1"/>
    </source>
</evidence>
<keyword evidence="4" id="KW-1185">Reference proteome</keyword>
<dbReference type="Gene3D" id="3.40.50.1820">
    <property type="entry name" value="alpha/beta hydrolase"/>
    <property type="match status" value="2"/>
</dbReference>
<dbReference type="OrthoDB" id="248387at2759"/>
<dbReference type="EMBL" id="SRLO01001052">
    <property type="protein sequence ID" value="TNN42215.1"/>
    <property type="molecule type" value="Genomic_DNA"/>
</dbReference>
<accession>A0A4Z2FMU0</accession>
<dbReference type="Proteomes" id="UP000314294">
    <property type="component" value="Unassembled WGS sequence"/>
</dbReference>
<dbReference type="GO" id="GO:0005829">
    <property type="term" value="C:cytosol"/>
    <property type="evidence" value="ECO:0007669"/>
    <property type="project" value="TreeGrafter"/>
</dbReference>
<proteinExistence type="predicted"/>
<feature type="domain" description="Peptidase S9A N-terminal" evidence="2">
    <location>
        <begin position="120"/>
        <end position="253"/>
    </location>
</feature>
<organism evidence="3 4">
    <name type="scientific">Liparis tanakae</name>
    <name type="common">Tanaka's snailfish</name>
    <dbReference type="NCBI Taxonomy" id="230148"/>
    <lineage>
        <taxon>Eukaryota</taxon>
        <taxon>Metazoa</taxon>
        <taxon>Chordata</taxon>
        <taxon>Craniata</taxon>
        <taxon>Vertebrata</taxon>
        <taxon>Euteleostomi</taxon>
        <taxon>Actinopterygii</taxon>
        <taxon>Neopterygii</taxon>
        <taxon>Teleostei</taxon>
        <taxon>Neoteleostei</taxon>
        <taxon>Acanthomorphata</taxon>
        <taxon>Eupercaria</taxon>
        <taxon>Perciformes</taxon>
        <taxon>Cottioidei</taxon>
        <taxon>Cottales</taxon>
        <taxon>Liparidae</taxon>
        <taxon>Liparis</taxon>
    </lineage>
</organism>
<sequence length="316" mass="35832">MGGKSYCGNTTGNEVLTAGYKSGEEEKTWALPTGLSTGRFSRDSRQRRAEEPQTDHDVRLDCIARGASCPRKTAIVDDHHGTKIYDPYAWLEDSESAETKAFVEEQNKLSMPYLERCVLPWVKVVERFEAQYAYVTNEGSVFTLRSNSDAPRYRLVNIDEEAVEKTFSPGPVSCVNQRHLLVNYVHDVKDVLQLRELSTGRLRRALPRAAGSVAAVSGRKRHAEFFYKFSSFTTPCIIYHCDLSASDAEPSVFREVEVKGIKHEDYEISQVFYPRNDGTRIPMFLVHAKGLKKDDTHLVFLYGYGGFEASIQPYYK</sequence>